<dbReference type="EMBL" id="UYYB01094486">
    <property type="protein sequence ID" value="VDM74451.1"/>
    <property type="molecule type" value="Genomic_DNA"/>
</dbReference>
<protein>
    <submittedName>
        <fullName evidence="2">Uncharacterized protein</fullName>
    </submittedName>
</protein>
<sequence length="98" mass="11522">KVNKGMIPFEERSIIAGHHRYLVKDVFDGHASPYLHRGIDRIFVPHYHKKRRHRNRHRDRSSCGDSRDSSDCFGEQDPNVRKLFGKDPYDPELPVPTE</sequence>
<feature type="compositionally biased region" description="Basic and acidic residues" evidence="1">
    <location>
        <begin position="60"/>
        <end position="70"/>
    </location>
</feature>
<keyword evidence="3" id="KW-1185">Reference proteome</keyword>
<accession>A0A3P7IN86</accession>
<feature type="non-terminal residue" evidence="2">
    <location>
        <position position="98"/>
    </location>
</feature>
<dbReference type="OrthoDB" id="5914859at2759"/>
<feature type="non-terminal residue" evidence="2">
    <location>
        <position position="1"/>
    </location>
</feature>
<name>A0A3P7IN86_STRVU</name>
<reference evidence="2 3" key="1">
    <citation type="submission" date="2018-11" db="EMBL/GenBank/DDBJ databases">
        <authorList>
            <consortium name="Pathogen Informatics"/>
        </authorList>
    </citation>
    <scope>NUCLEOTIDE SEQUENCE [LARGE SCALE GENOMIC DNA]</scope>
</reference>
<feature type="compositionally biased region" description="Basic and acidic residues" evidence="1">
    <location>
        <begin position="78"/>
        <end position="89"/>
    </location>
</feature>
<gene>
    <name evidence="2" type="ORF">SVUK_LOCUS9449</name>
</gene>
<evidence type="ECO:0000256" key="1">
    <source>
        <dbReference type="SAM" id="MobiDB-lite"/>
    </source>
</evidence>
<dbReference type="AlphaFoldDB" id="A0A3P7IN86"/>
<dbReference type="Proteomes" id="UP000270094">
    <property type="component" value="Unassembled WGS sequence"/>
</dbReference>
<feature type="compositionally biased region" description="Basic residues" evidence="1">
    <location>
        <begin position="46"/>
        <end position="59"/>
    </location>
</feature>
<evidence type="ECO:0000313" key="2">
    <source>
        <dbReference type="EMBL" id="VDM74451.1"/>
    </source>
</evidence>
<organism evidence="2 3">
    <name type="scientific">Strongylus vulgaris</name>
    <name type="common">Blood worm</name>
    <dbReference type="NCBI Taxonomy" id="40348"/>
    <lineage>
        <taxon>Eukaryota</taxon>
        <taxon>Metazoa</taxon>
        <taxon>Ecdysozoa</taxon>
        <taxon>Nematoda</taxon>
        <taxon>Chromadorea</taxon>
        <taxon>Rhabditida</taxon>
        <taxon>Rhabditina</taxon>
        <taxon>Rhabditomorpha</taxon>
        <taxon>Strongyloidea</taxon>
        <taxon>Strongylidae</taxon>
        <taxon>Strongylus</taxon>
    </lineage>
</organism>
<feature type="region of interest" description="Disordered" evidence="1">
    <location>
        <begin position="46"/>
        <end position="98"/>
    </location>
</feature>
<proteinExistence type="predicted"/>
<evidence type="ECO:0000313" key="3">
    <source>
        <dbReference type="Proteomes" id="UP000270094"/>
    </source>
</evidence>